<name>A0A1A8W860_PLAMA</name>
<evidence type="ECO:0000313" key="4">
    <source>
        <dbReference type="EMBL" id="SBS89197.1"/>
    </source>
</evidence>
<evidence type="ECO:0000256" key="2">
    <source>
        <dbReference type="ARBA" id="ARBA00022737"/>
    </source>
</evidence>
<dbReference type="Proteomes" id="UP000078597">
    <property type="component" value="Unassembled WGS sequence"/>
</dbReference>
<feature type="domain" description="Rhodanese" evidence="3">
    <location>
        <begin position="248"/>
        <end position="368"/>
    </location>
</feature>
<evidence type="ECO:0000256" key="1">
    <source>
        <dbReference type="ARBA" id="ARBA00022679"/>
    </source>
</evidence>
<gene>
    <name evidence="4" type="ORF">PMALA_025150</name>
</gene>
<protein>
    <submittedName>
        <fullName evidence="4">Tat binding protein 1(TBP-1)-interacting protein</fullName>
    </submittedName>
</protein>
<dbReference type="PANTHER" id="PTHR11364">
    <property type="entry name" value="THIOSULFATE SULFERTANSFERASE"/>
    <property type="match status" value="1"/>
</dbReference>
<dbReference type="PANTHER" id="PTHR11364:SF27">
    <property type="entry name" value="SULFURTRANSFERASE"/>
    <property type="match status" value="1"/>
</dbReference>
<evidence type="ECO:0000259" key="3">
    <source>
        <dbReference type="PROSITE" id="PS50206"/>
    </source>
</evidence>
<dbReference type="GO" id="GO:0004792">
    <property type="term" value="F:thiosulfate-cyanide sulfurtransferase activity"/>
    <property type="evidence" value="ECO:0007669"/>
    <property type="project" value="TreeGrafter"/>
</dbReference>
<keyword evidence="1" id="KW-0808">Transferase</keyword>
<sequence length="371" mass="44179">MQRCNFTKISNPTKWLFKNSAKELFSSNSVQLMRKFSAVKEKKYSYLIETDELYNLIKNKKEYLLFDTSWYNIKVHKSENLFNGGDQEEKIEGSINFDSVVTSNENSIFSFFFPTQSEFFTYLKELLTRNETNIRKTSLENIPIIFYEKDDIFYAPRIWFMFKIYGFKNVKILNGGLNKWLNEEKDTITSVEKESNIHIIDKEKSKNVDKIIEEHLNKNEDEINNNLKTSIYYYLDIEKLIISKEKLQITNYLLVDTRPNKFFSALLSINEKEKKINNHIPFSINIPYHYFLNQHYETYKYVTFKNELEIKNILDKYGLLNEENVVILTCNKGISACVLLYLLHLLNKPLSKLIFNQGSFVEYAHYKYNIR</sequence>
<keyword evidence="2" id="KW-0677">Repeat</keyword>
<dbReference type="InterPro" id="IPR045078">
    <property type="entry name" value="TST/MPST-like"/>
</dbReference>
<dbReference type="SMART" id="SM00450">
    <property type="entry name" value="RHOD"/>
    <property type="match status" value="2"/>
</dbReference>
<dbReference type="InterPro" id="IPR001763">
    <property type="entry name" value="Rhodanese-like_dom"/>
</dbReference>
<dbReference type="Gene3D" id="3.40.250.10">
    <property type="entry name" value="Rhodanese-like domain"/>
    <property type="match status" value="2"/>
</dbReference>
<proteinExistence type="predicted"/>
<evidence type="ECO:0000313" key="5">
    <source>
        <dbReference type="Proteomes" id="UP000078597"/>
    </source>
</evidence>
<dbReference type="Pfam" id="PF00581">
    <property type="entry name" value="Rhodanese"/>
    <property type="match status" value="1"/>
</dbReference>
<accession>A0A1A8W860</accession>
<dbReference type="GO" id="GO:0005739">
    <property type="term" value="C:mitochondrion"/>
    <property type="evidence" value="ECO:0007669"/>
    <property type="project" value="TreeGrafter"/>
</dbReference>
<dbReference type="SUPFAM" id="SSF52821">
    <property type="entry name" value="Rhodanese/Cell cycle control phosphatase"/>
    <property type="match status" value="2"/>
</dbReference>
<dbReference type="PROSITE" id="PS50206">
    <property type="entry name" value="RHODANESE_3"/>
    <property type="match status" value="2"/>
</dbReference>
<dbReference type="AlphaFoldDB" id="A0A1A8W860"/>
<dbReference type="InterPro" id="IPR036873">
    <property type="entry name" value="Rhodanese-like_dom_sf"/>
</dbReference>
<dbReference type="VEuPathDB" id="PlasmoDB:PmUG01_13016400"/>
<dbReference type="EMBL" id="FLQW01001351">
    <property type="protein sequence ID" value="SBS89197.1"/>
    <property type="molecule type" value="Genomic_DNA"/>
</dbReference>
<reference evidence="5" key="1">
    <citation type="submission" date="2016-05" db="EMBL/GenBank/DDBJ databases">
        <authorList>
            <person name="Naeem Raeece"/>
        </authorList>
    </citation>
    <scope>NUCLEOTIDE SEQUENCE [LARGE SCALE GENOMIC DNA]</scope>
</reference>
<organism evidence="4 5">
    <name type="scientific">Plasmodium malariae</name>
    <dbReference type="NCBI Taxonomy" id="5858"/>
    <lineage>
        <taxon>Eukaryota</taxon>
        <taxon>Sar</taxon>
        <taxon>Alveolata</taxon>
        <taxon>Apicomplexa</taxon>
        <taxon>Aconoidasida</taxon>
        <taxon>Haemosporida</taxon>
        <taxon>Plasmodiidae</taxon>
        <taxon>Plasmodium</taxon>
        <taxon>Plasmodium (Plasmodium)</taxon>
    </lineage>
</organism>
<feature type="domain" description="Rhodanese" evidence="3">
    <location>
        <begin position="143"/>
        <end position="189"/>
    </location>
</feature>